<evidence type="ECO:0000256" key="6">
    <source>
        <dbReference type="ARBA" id="ARBA00013376"/>
    </source>
</evidence>
<dbReference type="SUPFAM" id="SSF55347">
    <property type="entry name" value="Glyceraldehyde-3-phosphate dehydrogenase-like, C-terminal domain"/>
    <property type="match status" value="1"/>
</dbReference>
<dbReference type="PANTHER" id="PTHR43331:SF1">
    <property type="entry name" value="HOMOSERINE DEHYDROGENASE"/>
    <property type="match status" value="1"/>
</dbReference>
<keyword evidence="11" id="KW-0915">Sodium</keyword>
<dbReference type="InterPro" id="IPR036291">
    <property type="entry name" value="NAD(P)-bd_dom_sf"/>
</dbReference>
<evidence type="ECO:0000256" key="13">
    <source>
        <dbReference type="ARBA" id="ARBA00044930"/>
    </source>
</evidence>
<evidence type="ECO:0000256" key="12">
    <source>
        <dbReference type="ARBA" id="ARBA00023167"/>
    </source>
</evidence>
<dbReference type="PANTHER" id="PTHR43331">
    <property type="entry name" value="HOMOSERINE DEHYDROGENASE"/>
    <property type="match status" value="1"/>
</dbReference>
<reference evidence="19 20" key="1">
    <citation type="submission" date="2023-11" db="EMBL/GenBank/DDBJ databases">
        <title>Lentzea sokolovensis, sp. nov., Lentzea kristufkii, sp. nov., and Lentzea miocenensis, sp. nov., rare actinobacteria from Sokolov Coal Basin, Miocene lacustrine sediment, Czech Republic.</title>
        <authorList>
            <person name="Lara A."/>
            <person name="Kotroba L."/>
            <person name="Nouioui I."/>
            <person name="Neumann-Schaal M."/>
            <person name="Mast Y."/>
            <person name="Chronakova A."/>
        </authorList>
    </citation>
    <scope>NUCLEOTIDE SEQUENCE [LARGE SCALE GENOMIC DNA]</scope>
    <source>
        <strain evidence="19 20">BCCO 10_0061</strain>
    </source>
</reference>
<comment type="pathway">
    <text evidence="3 16">Amino-acid biosynthesis; L-methionine biosynthesis via de novo pathway; L-homoserine from L-aspartate: step 3/3.</text>
</comment>
<evidence type="ECO:0000256" key="4">
    <source>
        <dbReference type="ARBA" id="ARBA00006753"/>
    </source>
</evidence>
<dbReference type="SUPFAM" id="SSF55021">
    <property type="entry name" value="ACT-like"/>
    <property type="match status" value="1"/>
</dbReference>
<comment type="catalytic activity">
    <reaction evidence="15">
        <text>L-homoserine + NAD(+) = L-aspartate 4-semialdehyde + NADH + H(+)</text>
        <dbReference type="Rhea" id="RHEA:15757"/>
        <dbReference type="ChEBI" id="CHEBI:15378"/>
        <dbReference type="ChEBI" id="CHEBI:57476"/>
        <dbReference type="ChEBI" id="CHEBI:57540"/>
        <dbReference type="ChEBI" id="CHEBI:57945"/>
        <dbReference type="ChEBI" id="CHEBI:537519"/>
        <dbReference type="EC" id="1.1.1.3"/>
    </reaction>
    <physiologicalReaction direction="right-to-left" evidence="15">
        <dbReference type="Rhea" id="RHEA:15759"/>
    </physiologicalReaction>
</comment>
<evidence type="ECO:0000259" key="18">
    <source>
        <dbReference type="PROSITE" id="PS51671"/>
    </source>
</evidence>
<dbReference type="InterPro" id="IPR045865">
    <property type="entry name" value="ACT-like_dom_sf"/>
</dbReference>
<dbReference type="SUPFAM" id="SSF51735">
    <property type="entry name" value="NAD(P)-binding Rossmann-fold domains"/>
    <property type="match status" value="1"/>
</dbReference>
<comment type="pathway">
    <text evidence="2 16">Amino-acid biosynthesis; L-threonine biosynthesis; L-threonine from L-aspartate: step 3/5.</text>
</comment>
<dbReference type="CDD" id="cd04881">
    <property type="entry name" value="ACT_HSDH-Hom"/>
    <property type="match status" value="1"/>
</dbReference>
<dbReference type="InterPro" id="IPR002912">
    <property type="entry name" value="ACT_dom"/>
</dbReference>
<dbReference type="GO" id="GO:0004412">
    <property type="term" value="F:homoserine dehydrogenase activity"/>
    <property type="evidence" value="ECO:0007669"/>
    <property type="project" value="UniProtKB-EC"/>
</dbReference>
<feature type="domain" description="ACT" evidence="18">
    <location>
        <begin position="360"/>
        <end position="433"/>
    </location>
</feature>
<dbReference type="PROSITE" id="PS51671">
    <property type="entry name" value="ACT"/>
    <property type="match status" value="1"/>
</dbReference>
<evidence type="ECO:0000256" key="8">
    <source>
        <dbReference type="ARBA" id="ARBA00022697"/>
    </source>
</evidence>
<keyword evidence="12 16" id="KW-0486">Methionine biosynthesis</keyword>
<dbReference type="Pfam" id="PF03447">
    <property type="entry name" value="NAD_binding_3"/>
    <property type="match status" value="1"/>
</dbReference>
<evidence type="ECO:0000256" key="14">
    <source>
        <dbReference type="ARBA" id="ARBA00048841"/>
    </source>
</evidence>
<comment type="function">
    <text evidence="13">Catalyzes the conversion of L-aspartate-beta-semialdehyde (L-Asa) to L-homoserine (L-Hse), the third step in the biosynthesis of threonine and methionine from aspartate.</text>
</comment>
<accession>A0ABU4UV06</accession>
<evidence type="ECO:0000256" key="10">
    <source>
        <dbReference type="ARBA" id="ARBA00023002"/>
    </source>
</evidence>
<keyword evidence="9 16" id="KW-0521">NADP</keyword>
<evidence type="ECO:0000313" key="19">
    <source>
        <dbReference type="EMBL" id="MDX8143337.1"/>
    </source>
</evidence>
<dbReference type="RefSeq" id="WP_319975600.1">
    <property type="nucleotide sequence ID" value="NZ_JAXAVU010000007.1"/>
</dbReference>
<dbReference type="Proteomes" id="UP001285352">
    <property type="component" value="Unassembled WGS sequence"/>
</dbReference>
<dbReference type="Pfam" id="PF01842">
    <property type="entry name" value="ACT"/>
    <property type="match status" value="1"/>
</dbReference>
<reference evidence="19 20" key="2">
    <citation type="submission" date="2023-11" db="EMBL/GenBank/DDBJ databases">
        <authorList>
            <person name="Lara A.C."/>
            <person name="Chronakova A."/>
        </authorList>
    </citation>
    <scope>NUCLEOTIDE SEQUENCE [LARGE SCALE GENOMIC DNA]</scope>
    <source>
        <strain evidence="19 20">BCCO 10_0061</strain>
    </source>
</reference>
<evidence type="ECO:0000256" key="11">
    <source>
        <dbReference type="ARBA" id="ARBA00023053"/>
    </source>
</evidence>
<dbReference type="Pfam" id="PF00742">
    <property type="entry name" value="Homoserine_dh"/>
    <property type="match status" value="1"/>
</dbReference>
<keyword evidence="8 16" id="KW-0791">Threonine biosynthesis</keyword>
<dbReference type="InterPro" id="IPR005106">
    <property type="entry name" value="Asp/hSer_DH_NAD-bd"/>
</dbReference>
<evidence type="ECO:0000313" key="20">
    <source>
        <dbReference type="Proteomes" id="UP001285352"/>
    </source>
</evidence>
<dbReference type="Gene3D" id="3.30.360.10">
    <property type="entry name" value="Dihydrodipicolinate Reductase, domain 2"/>
    <property type="match status" value="1"/>
</dbReference>
<comment type="catalytic activity">
    <reaction evidence="14">
        <text>L-homoserine + NADP(+) = L-aspartate 4-semialdehyde + NADPH + H(+)</text>
        <dbReference type="Rhea" id="RHEA:15761"/>
        <dbReference type="ChEBI" id="CHEBI:15378"/>
        <dbReference type="ChEBI" id="CHEBI:57476"/>
        <dbReference type="ChEBI" id="CHEBI:57783"/>
        <dbReference type="ChEBI" id="CHEBI:58349"/>
        <dbReference type="ChEBI" id="CHEBI:537519"/>
        <dbReference type="EC" id="1.1.1.3"/>
    </reaction>
    <physiologicalReaction direction="right-to-left" evidence="14">
        <dbReference type="Rhea" id="RHEA:15763"/>
    </physiologicalReaction>
</comment>
<keyword evidence="20" id="KW-1185">Reference proteome</keyword>
<keyword evidence="10 16" id="KW-0560">Oxidoreductase</keyword>
<comment type="caution">
    <text evidence="19">The sequence shown here is derived from an EMBL/GenBank/DDBJ whole genome shotgun (WGS) entry which is preliminary data.</text>
</comment>
<dbReference type="InterPro" id="IPR001342">
    <property type="entry name" value="HDH_cat"/>
</dbReference>
<organism evidence="19 20">
    <name type="scientific">Lentzea sokolovensis</name>
    <dbReference type="NCBI Taxonomy" id="3095429"/>
    <lineage>
        <taxon>Bacteria</taxon>
        <taxon>Bacillati</taxon>
        <taxon>Actinomycetota</taxon>
        <taxon>Actinomycetes</taxon>
        <taxon>Pseudonocardiales</taxon>
        <taxon>Pseudonocardiaceae</taxon>
        <taxon>Lentzea</taxon>
    </lineage>
</organism>
<dbReference type="PIRSF" id="PIRSF000098">
    <property type="entry name" value="Homoser_dehydrog"/>
    <property type="match status" value="1"/>
</dbReference>
<dbReference type="InterPro" id="IPR016204">
    <property type="entry name" value="HDH"/>
</dbReference>
<dbReference type="NCBIfam" id="NF004976">
    <property type="entry name" value="PRK06349.1"/>
    <property type="match status" value="1"/>
</dbReference>
<dbReference type="EMBL" id="JAXAVU010000007">
    <property type="protein sequence ID" value="MDX8143337.1"/>
    <property type="molecule type" value="Genomic_DNA"/>
</dbReference>
<evidence type="ECO:0000256" key="9">
    <source>
        <dbReference type="ARBA" id="ARBA00022857"/>
    </source>
</evidence>
<evidence type="ECO:0000256" key="17">
    <source>
        <dbReference type="RuleBase" id="RU004171"/>
    </source>
</evidence>
<sequence length="438" mass="45368">MSVKEAGPVKPIRVALLGCGTVGTEVVRLLTDQAEDLTQRIGAPVELAGIAVRRPNKHREVPEHLLTTDAAALVKSDDVDVIVEVIGGIDPTRGLLLEALRNGKSVVTANKALLAEHGPDLFEAADASGADLYFEAAVAGAIPLLRPLRESLAGDRITRVMGIVNGTTNFILSAMDATGAGYNETLEEASRLGYAEADPTADVDGFDAASKAAILASLAFHTRVTASDVYREGIRAVSAADIAAAKGLGRTVKLLAICERVTSPSGQESVAVRVHPAMIPRTHPLASVNGAFNAVFVEADAAGEMMFYGQGAGGAPTASAVVGDLVAVARNMVASGHGPRESAYAALTAQPMGNTPTRYHISLDVADKPGVLSQVAAVFAEHDVSIAAVRQEGRIEDASLVIVTHAATDAALRSTVDKIGGLPVVRDVVSVMRVEGEE</sequence>
<evidence type="ECO:0000256" key="5">
    <source>
        <dbReference type="ARBA" id="ARBA00013213"/>
    </source>
</evidence>
<evidence type="ECO:0000256" key="16">
    <source>
        <dbReference type="RuleBase" id="RU000579"/>
    </source>
</evidence>
<dbReference type="PROSITE" id="PS01042">
    <property type="entry name" value="HOMOSER_DHGENASE"/>
    <property type="match status" value="1"/>
</dbReference>
<dbReference type="Gene3D" id="3.40.50.720">
    <property type="entry name" value="NAD(P)-binding Rossmann-like Domain"/>
    <property type="match status" value="1"/>
</dbReference>
<protein>
    <recommendedName>
        <fullName evidence="6 16">Homoserine dehydrogenase</fullName>
        <ecNumber evidence="5 16">1.1.1.3</ecNumber>
    </recommendedName>
</protein>
<gene>
    <name evidence="19" type="ORF">SK854_14510</name>
</gene>
<dbReference type="InterPro" id="IPR019811">
    <property type="entry name" value="HDH_CS"/>
</dbReference>
<dbReference type="Gene3D" id="3.30.70.260">
    <property type="match status" value="1"/>
</dbReference>
<dbReference type="EC" id="1.1.1.3" evidence="5 16"/>
<evidence type="ECO:0000256" key="2">
    <source>
        <dbReference type="ARBA" id="ARBA00005056"/>
    </source>
</evidence>
<comment type="cofactor">
    <cofactor evidence="1">
        <name>a metal cation</name>
        <dbReference type="ChEBI" id="CHEBI:25213"/>
    </cofactor>
</comment>
<comment type="similarity">
    <text evidence="4 17">Belongs to the homoserine dehydrogenase family.</text>
</comment>
<evidence type="ECO:0000256" key="7">
    <source>
        <dbReference type="ARBA" id="ARBA00022605"/>
    </source>
</evidence>
<name>A0ABU4UV06_9PSEU</name>
<keyword evidence="7 16" id="KW-0028">Amino-acid biosynthesis</keyword>
<proteinExistence type="inferred from homology"/>
<evidence type="ECO:0000256" key="3">
    <source>
        <dbReference type="ARBA" id="ARBA00005062"/>
    </source>
</evidence>
<evidence type="ECO:0000256" key="15">
    <source>
        <dbReference type="ARBA" id="ARBA00049031"/>
    </source>
</evidence>
<evidence type="ECO:0000256" key="1">
    <source>
        <dbReference type="ARBA" id="ARBA00001920"/>
    </source>
</evidence>